<feature type="transmembrane region" description="Helical" evidence="1">
    <location>
        <begin position="83"/>
        <end position="107"/>
    </location>
</feature>
<gene>
    <name evidence="2" type="ORF">CRENBAI_013317</name>
</gene>
<dbReference type="AlphaFoldDB" id="A0AAV9QN03"/>
<evidence type="ECO:0000256" key="1">
    <source>
        <dbReference type="SAM" id="Phobius"/>
    </source>
</evidence>
<comment type="caution">
    <text evidence="2">The sequence shown here is derived from an EMBL/GenBank/DDBJ whole genome shotgun (WGS) entry which is preliminary data.</text>
</comment>
<evidence type="ECO:0000313" key="3">
    <source>
        <dbReference type="Proteomes" id="UP001311232"/>
    </source>
</evidence>
<keyword evidence="3" id="KW-1185">Reference proteome</keyword>
<accession>A0AAV9QN03</accession>
<keyword evidence="1" id="KW-0472">Membrane</keyword>
<name>A0AAV9QN03_9TELE</name>
<reference evidence="2 3" key="1">
    <citation type="submission" date="2021-06" db="EMBL/GenBank/DDBJ databases">
        <authorList>
            <person name="Palmer J.M."/>
        </authorList>
    </citation>
    <scope>NUCLEOTIDE SEQUENCE [LARGE SCALE GENOMIC DNA]</scope>
    <source>
        <strain evidence="2 3">MEX-2019</strain>
        <tissue evidence="2">Muscle</tissue>
    </source>
</reference>
<proteinExistence type="predicted"/>
<keyword evidence="1" id="KW-1133">Transmembrane helix</keyword>
<evidence type="ECO:0000313" key="2">
    <source>
        <dbReference type="EMBL" id="KAK5598368.1"/>
    </source>
</evidence>
<protein>
    <submittedName>
        <fullName evidence="2">Uncharacterized protein</fullName>
    </submittedName>
</protein>
<dbReference type="EMBL" id="JAHHUM010003139">
    <property type="protein sequence ID" value="KAK5598368.1"/>
    <property type="molecule type" value="Genomic_DNA"/>
</dbReference>
<dbReference type="Proteomes" id="UP001311232">
    <property type="component" value="Unassembled WGS sequence"/>
</dbReference>
<sequence>MGSFISIIGSGQYNQNQTSWDLFTADPFGPYLEDNAGRFCLEHWLVNGLLSPLYKHVVTVGSNDSEPELGSVWPSIDLCVGEAFILGPVVALLCLLSSVLLLSLVLFNIRSN</sequence>
<organism evidence="2 3">
    <name type="scientific">Crenichthys baileyi</name>
    <name type="common">White River springfish</name>
    <dbReference type="NCBI Taxonomy" id="28760"/>
    <lineage>
        <taxon>Eukaryota</taxon>
        <taxon>Metazoa</taxon>
        <taxon>Chordata</taxon>
        <taxon>Craniata</taxon>
        <taxon>Vertebrata</taxon>
        <taxon>Euteleostomi</taxon>
        <taxon>Actinopterygii</taxon>
        <taxon>Neopterygii</taxon>
        <taxon>Teleostei</taxon>
        <taxon>Neoteleostei</taxon>
        <taxon>Acanthomorphata</taxon>
        <taxon>Ovalentaria</taxon>
        <taxon>Atherinomorphae</taxon>
        <taxon>Cyprinodontiformes</taxon>
        <taxon>Goodeidae</taxon>
        <taxon>Crenichthys</taxon>
    </lineage>
</organism>
<keyword evidence="1" id="KW-0812">Transmembrane</keyword>